<gene>
    <name evidence="1" type="ORF">GCU60_15655</name>
</gene>
<proteinExistence type="predicted"/>
<reference evidence="1 2" key="1">
    <citation type="submission" date="2019-12" db="EMBL/GenBank/DDBJ databases">
        <title>the WGS of Blastococcus saxobsidens 67B17.</title>
        <authorList>
            <person name="Jiang Z."/>
        </authorList>
    </citation>
    <scope>NUCLEOTIDE SEQUENCE [LARGE SCALE GENOMIC DNA]</scope>
    <source>
        <strain evidence="1 2">67B17</strain>
    </source>
</reference>
<dbReference type="PANTHER" id="PTHR34822">
    <property type="entry name" value="GRPB DOMAIN PROTEIN (AFU_ORTHOLOGUE AFUA_1G01530)"/>
    <property type="match status" value="1"/>
</dbReference>
<sequence length="190" mass="21472">MTSPAEDYDSYLDAVLIGGRESASVVIADHDATWPERFAQLQRRVERALPTTALSVEHIGSTSVPGLAAKPIIDMLLTVRSVDDEAAYVDALEKVGFVLRVREPRHRMFRTPARDVHLHVYEPGGQAVADYLDLRDWLRESGSDRALYEATKRELARREWSDMNHYADAKSDVVQVILRRARAWRSGTGR</sequence>
<name>A0A6L9W577_9ACTN</name>
<dbReference type="RefSeq" id="WP_163206895.1">
    <property type="nucleotide sequence ID" value="NZ_JAAGWG010000026.1"/>
</dbReference>
<evidence type="ECO:0000313" key="2">
    <source>
        <dbReference type="Proteomes" id="UP000479241"/>
    </source>
</evidence>
<dbReference type="AlphaFoldDB" id="A0A6L9W577"/>
<dbReference type="Pfam" id="PF04229">
    <property type="entry name" value="GrpB"/>
    <property type="match status" value="1"/>
</dbReference>
<dbReference type="PANTHER" id="PTHR34822:SF1">
    <property type="entry name" value="GRPB FAMILY PROTEIN"/>
    <property type="match status" value="1"/>
</dbReference>
<protein>
    <submittedName>
        <fullName evidence="1">GrpB family protein</fullName>
    </submittedName>
</protein>
<dbReference type="InterPro" id="IPR007344">
    <property type="entry name" value="GrpB/CoaE"/>
</dbReference>
<dbReference type="EMBL" id="JAAGWG010000026">
    <property type="protein sequence ID" value="NEK87177.1"/>
    <property type="molecule type" value="Genomic_DNA"/>
</dbReference>
<dbReference type="InterPro" id="IPR043519">
    <property type="entry name" value="NT_sf"/>
</dbReference>
<dbReference type="Proteomes" id="UP000479241">
    <property type="component" value="Unassembled WGS sequence"/>
</dbReference>
<dbReference type="SUPFAM" id="SSF81301">
    <property type="entry name" value="Nucleotidyltransferase"/>
    <property type="match status" value="1"/>
</dbReference>
<accession>A0A6L9W577</accession>
<dbReference type="Gene3D" id="3.30.460.10">
    <property type="entry name" value="Beta Polymerase, domain 2"/>
    <property type="match status" value="1"/>
</dbReference>
<organism evidence="1 2">
    <name type="scientific">Blastococcus saxobsidens</name>
    <dbReference type="NCBI Taxonomy" id="138336"/>
    <lineage>
        <taxon>Bacteria</taxon>
        <taxon>Bacillati</taxon>
        <taxon>Actinomycetota</taxon>
        <taxon>Actinomycetes</taxon>
        <taxon>Geodermatophilales</taxon>
        <taxon>Geodermatophilaceae</taxon>
        <taxon>Blastococcus</taxon>
    </lineage>
</organism>
<evidence type="ECO:0000313" key="1">
    <source>
        <dbReference type="EMBL" id="NEK87177.1"/>
    </source>
</evidence>
<comment type="caution">
    <text evidence="1">The sequence shown here is derived from an EMBL/GenBank/DDBJ whole genome shotgun (WGS) entry which is preliminary data.</text>
</comment>